<dbReference type="AlphaFoldDB" id="A0A383BVB5"/>
<feature type="domain" description="Apiosidase-like catalytic" evidence="1">
    <location>
        <begin position="98"/>
        <end position="239"/>
    </location>
</feature>
<organism evidence="3">
    <name type="scientific">marine metagenome</name>
    <dbReference type="NCBI Taxonomy" id="408172"/>
    <lineage>
        <taxon>unclassified sequences</taxon>
        <taxon>metagenomes</taxon>
        <taxon>ecological metagenomes</taxon>
    </lineage>
</organism>
<dbReference type="PANTHER" id="PTHR37836">
    <property type="entry name" value="LMO1036 PROTEIN"/>
    <property type="match status" value="1"/>
</dbReference>
<name>A0A383BVB5_9ZZZZ</name>
<dbReference type="InterPro" id="IPR025277">
    <property type="entry name" value="Apiosidase-like_cat_dom"/>
</dbReference>
<evidence type="ECO:0000259" key="1">
    <source>
        <dbReference type="Pfam" id="PF13204"/>
    </source>
</evidence>
<dbReference type="InterPro" id="IPR013783">
    <property type="entry name" value="Ig-like_fold"/>
</dbReference>
<sequence>MIERWDIYEIELNGPSAGNPFVDVQLSTRFQLDDCVVELQGFYDGEGLYRIRFMPDTVGQWHFVTQSNVPELDSKTGQFECVEPSTGNHGPMHIDDTFYFRYADGTPYRQFGTTCYAWTHQGEEMERKTLQTLANSPFNKIRLCIFPKDYVYNKNEPVYYPYEGTPLKNWDFTRFNPPFWRHFEQRVLDLQKLGIEADVILFHTYDRWGFEYMEAENDDHYIRYAVARLAAYRNVWWSLA</sequence>
<dbReference type="InterPro" id="IPR017853">
    <property type="entry name" value="GH"/>
</dbReference>
<evidence type="ECO:0000313" key="3">
    <source>
        <dbReference type="EMBL" id="SVE23854.1"/>
    </source>
</evidence>
<dbReference type="PANTHER" id="PTHR37836:SF2">
    <property type="entry name" value="DUF4038 DOMAIN-CONTAINING PROTEIN"/>
    <property type="match status" value="1"/>
</dbReference>
<dbReference type="Gene3D" id="2.60.40.10">
    <property type="entry name" value="Immunoglobulins"/>
    <property type="match status" value="1"/>
</dbReference>
<accession>A0A383BVB5</accession>
<reference evidence="3" key="1">
    <citation type="submission" date="2018-05" db="EMBL/GenBank/DDBJ databases">
        <authorList>
            <person name="Lanie J.A."/>
            <person name="Ng W.-L."/>
            <person name="Kazmierczak K.M."/>
            <person name="Andrzejewski T.M."/>
            <person name="Davidsen T.M."/>
            <person name="Wayne K.J."/>
            <person name="Tettelin H."/>
            <person name="Glass J.I."/>
            <person name="Rusch D."/>
            <person name="Podicherti R."/>
            <person name="Tsui H.-C.T."/>
            <person name="Winkler M.E."/>
        </authorList>
    </citation>
    <scope>NUCLEOTIDE SEQUENCE</scope>
</reference>
<dbReference type="EMBL" id="UINC01203548">
    <property type="protein sequence ID" value="SVE23854.1"/>
    <property type="molecule type" value="Genomic_DNA"/>
</dbReference>
<protein>
    <recommendedName>
        <fullName evidence="4">DUF5060 domain-containing protein</fullName>
    </recommendedName>
</protein>
<dbReference type="InterPro" id="IPR032260">
    <property type="entry name" value="DUF5060"/>
</dbReference>
<dbReference type="Pfam" id="PF13204">
    <property type="entry name" value="Apiosidase"/>
    <property type="match status" value="1"/>
</dbReference>
<dbReference type="Pfam" id="PF16586">
    <property type="entry name" value="DUF5060"/>
    <property type="match status" value="1"/>
</dbReference>
<feature type="domain" description="DUF5060" evidence="2">
    <location>
        <begin position="2"/>
        <end position="68"/>
    </location>
</feature>
<evidence type="ECO:0000259" key="2">
    <source>
        <dbReference type="Pfam" id="PF16586"/>
    </source>
</evidence>
<dbReference type="SUPFAM" id="SSF51445">
    <property type="entry name" value="(Trans)glycosidases"/>
    <property type="match status" value="1"/>
</dbReference>
<feature type="non-terminal residue" evidence="3">
    <location>
        <position position="240"/>
    </location>
</feature>
<gene>
    <name evidence="3" type="ORF">METZ01_LOCUS476708</name>
</gene>
<proteinExistence type="predicted"/>
<evidence type="ECO:0008006" key="4">
    <source>
        <dbReference type="Google" id="ProtNLM"/>
    </source>
</evidence>
<dbReference type="Gene3D" id="3.20.20.80">
    <property type="entry name" value="Glycosidases"/>
    <property type="match status" value="1"/>
</dbReference>